<reference evidence="3" key="1">
    <citation type="submission" date="2016-01" db="EMBL/GenBank/DDBJ databases">
        <authorList>
            <person name="Mitreva M."/>
            <person name="Pepin K.H."/>
            <person name="Mihindukulasuriya K.A."/>
            <person name="Fulton R."/>
            <person name="Fronick C."/>
            <person name="O'Laughlin M."/>
            <person name="Miner T."/>
            <person name="Herter B."/>
            <person name="Rosa B.A."/>
            <person name="Cordes M."/>
            <person name="Tomlinson C."/>
            <person name="Wollam A."/>
            <person name="Palsikar V.B."/>
            <person name="Mardis E.R."/>
            <person name="Wilson R.K."/>
        </authorList>
    </citation>
    <scope>NUCLEOTIDE SEQUENCE [LARGE SCALE GENOMIC DNA]</scope>
    <source>
        <strain evidence="3">DNF01167</strain>
    </source>
</reference>
<name>A0A133ZR87_9BACL</name>
<keyword evidence="1" id="KW-0812">Transmembrane</keyword>
<sequence length="105" mass="12731">MLKIPKVYVSYHIYLFHSKYAIRDFREVTMLNAEKLKKRFYIFLVFYFLFGTTIYFLFDSAVSPDFTRQYKIILFVLEVVYFDLPLVLALVLNNYIDKKTKTIEK</sequence>
<keyword evidence="1" id="KW-0472">Membrane</keyword>
<accession>A0A133ZR87</accession>
<dbReference type="AlphaFoldDB" id="A0A133ZR87"/>
<evidence type="ECO:0000313" key="2">
    <source>
        <dbReference type="EMBL" id="KXB57961.1"/>
    </source>
</evidence>
<dbReference type="EMBL" id="LSDC01000107">
    <property type="protein sequence ID" value="KXB57961.1"/>
    <property type="molecule type" value="Genomic_DNA"/>
</dbReference>
<dbReference type="PATRIC" id="fig|1379.3.peg.1499"/>
<comment type="caution">
    <text evidence="2">The sequence shown here is derived from an EMBL/GenBank/DDBJ whole genome shotgun (WGS) entry which is preliminary data.</text>
</comment>
<feature type="transmembrane region" description="Helical" evidence="1">
    <location>
        <begin position="70"/>
        <end position="92"/>
    </location>
</feature>
<organism evidence="2 3">
    <name type="scientific">Gemella haemolysans</name>
    <dbReference type="NCBI Taxonomy" id="1379"/>
    <lineage>
        <taxon>Bacteria</taxon>
        <taxon>Bacillati</taxon>
        <taxon>Bacillota</taxon>
        <taxon>Bacilli</taxon>
        <taxon>Bacillales</taxon>
        <taxon>Gemellaceae</taxon>
        <taxon>Gemella</taxon>
    </lineage>
</organism>
<dbReference type="Proteomes" id="UP000070355">
    <property type="component" value="Unassembled WGS sequence"/>
</dbReference>
<evidence type="ECO:0000256" key="1">
    <source>
        <dbReference type="SAM" id="Phobius"/>
    </source>
</evidence>
<evidence type="ECO:0000313" key="3">
    <source>
        <dbReference type="Proteomes" id="UP000070355"/>
    </source>
</evidence>
<proteinExistence type="predicted"/>
<gene>
    <name evidence="2" type="ORF">HMPREF3186_01511</name>
</gene>
<protein>
    <submittedName>
        <fullName evidence="2">Uncharacterized protein</fullName>
    </submittedName>
</protein>
<feature type="transmembrane region" description="Helical" evidence="1">
    <location>
        <begin position="40"/>
        <end position="58"/>
    </location>
</feature>
<keyword evidence="1" id="KW-1133">Transmembrane helix</keyword>